<dbReference type="InterPro" id="IPR001764">
    <property type="entry name" value="Glyco_hydro_3_N"/>
</dbReference>
<dbReference type="PROSITE" id="PS51820">
    <property type="entry name" value="PA14"/>
    <property type="match status" value="1"/>
</dbReference>
<feature type="domain" description="PA14" evidence="3">
    <location>
        <begin position="395"/>
        <end position="546"/>
    </location>
</feature>
<dbReference type="PRINTS" id="PR00133">
    <property type="entry name" value="GLHYDRLASE3"/>
</dbReference>
<dbReference type="Pfam" id="PF00933">
    <property type="entry name" value="Glyco_hydro_3"/>
    <property type="match status" value="1"/>
</dbReference>
<dbReference type="SMART" id="SM00758">
    <property type="entry name" value="PA14"/>
    <property type="match status" value="1"/>
</dbReference>
<dbReference type="GO" id="GO:0008422">
    <property type="term" value="F:beta-glucosidase activity"/>
    <property type="evidence" value="ECO:0007669"/>
    <property type="project" value="UniProtKB-EC"/>
</dbReference>
<dbReference type="Gene3D" id="3.20.20.300">
    <property type="entry name" value="Glycoside hydrolase, family 3, N-terminal domain"/>
    <property type="match status" value="1"/>
</dbReference>
<dbReference type="InterPro" id="IPR036881">
    <property type="entry name" value="Glyco_hydro_3_C_sf"/>
</dbReference>
<dbReference type="Pfam" id="PF14310">
    <property type="entry name" value="Fn3-like"/>
    <property type="match status" value="1"/>
</dbReference>
<keyword evidence="5" id="KW-1185">Reference proteome</keyword>
<evidence type="ECO:0000313" key="4">
    <source>
        <dbReference type="EMBL" id="AQZ49603.1"/>
    </source>
</evidence>
<dbReference type="InterPro" id="IPR050288">
    <property type="entry name" value="Cellulose_deg_GH3"/>
</dbReference>
<dbReference type="InterPro" id="IPR037524">
    <property type="entry name" value="PA14/GLEYA"/>
</dbReference>
<dbReference type="PANTHER" id="PTHR42715:SF3">
    <property type="entry name" value="BETA-GLUCOSIDASE B-RELATED"/>
    <property type="match status" value="1"/>
</dbReference>
<keyword evidence="2 4" id="KW-0378">Hydrolase</keyword>
<dbReference type="SUPFAM" id="SSF52279">
    <property type="entry name" value="Beta-D-glucan exohydrolase, C-terminal domain"/>
    <property type="match status" value="1"/>
</dbReference>
<dbReference type="RefSeq" id="WP_018063345.1">
    <property type="nucleotide sequence ID" value="NZ_AQWH01000003.1"/>
</dbReference>
<dbReference type="InterPro" id="IPR002772">
    <property type="entry name" value="Glyco_hydro_3_C"/>
</dbReference>
<dbReference type="SUPFAM" id="SSF56988">
    <property type="entry name" value="Anthrax protective antigen"/>
    <property type="match status" value="1"/>
</dbReference>
<organism evidence="4 5">
    <name type="scientific">Martelella mediterranea DSM 17316</name>
    <dbReference type="NCBI Taxonomy" id="1122214"/>
    <lineage>
        <taxon>Bacteria</taxon>
        <taxon>Pseudomonadati</taxon>
        <taxon>Pseudomonadota</taxon>
        <taxon>Alphaproteobacteria</taxon>
        <taxon>Hyphomicrobiales</taxon>
        <taxon>Aurantimonadaceae</taxon>
        <taxon>Martelella</taxon>
    </lineage>
</organism>
<dbReference type="STRING" id="1122214.Mame_00220"/>
<gene>
    <name evidence="4" type="primary">bglB_2</name>
    <name evidence="4" type="ORF">Mame_00220</name>
</gene>
<name>A0A1U9YVY1_9HYPH</name>
<dbReference type="SMART" id="SM01217">
    <property type="entry name" value="Fn3_like"/>
    <property type="match status" value="1"/>
</dbReference>
<comment type="similarity">
    <text evidence="1">Belongs to the glycosyl hydrolase 3 family.</text>
</comment>
<dbReference type="InterPro" id="IPR036962">
    <property type="entry name" value="Glyco_hydro_3_N_sf"/>
</dbReference>
<dbReference type="PANTHER" id="PTHR42715">
    <property type="entry name" value="BETA-GLUCOSIDASE"/>
    <property type="match status" value="1"/>
</dbReference>
<dbReference type="EMBL" id="CP020330">
    <property type="protein sequence ID" value="AQZ49603.1"/>
    <property type="molecule type" value="Genomic_DNA"/>
</dbReference>
<dbReference type="Gene3D" id="3.40.50.1700">
    <property type="entry name" value="Glycoside hydrolase family 3 C-terminal domain"/>
    <property type="match status" value="1"/>
</dbReference>
<dbReference type="EC" id="3.2.1.21" evidence="4"/>
<dbReference type="InterPro" id="IPR011658">
    <property type="entry name" value="PA14_dom"/>
</dbReference>
<dbReference type="AlphaFoldDB" id="A0A1U9YVY1"/>
<dbReference type="Gene3D" id="2.60.40.10">
    <property type="entry name" value="Immunoglobulins"/>
    <property type="match status" value="1"/>
</dbReference>
<sequence length="831" mass="89604">MNSEQTRGAAVNIEQLLDELTLEEQVSLMAGADFWTTVPIPRLAIPAVKVSDGPNGARGAGGLTNGTPAAAFPCAIALGASWNSDAAYEMGATLAAEARSKGARVLLAPTVNIHRSGLNGRNFECYSEDPLLTSMLAVAYIKGLQDNGVGATIKHFVANDSEIDRQTVSSDVDERTLREIYLPPFEAAVKKAGVWAVMTGYNRLNGIHMDSHKWALQDVMRGEFGYDGIFMSDWFGTNSVASSVNAGHDLEMPGPARYRGTRLLDAVKAGEVDPETIRAATRRLLVLFERVGAFDSAGPEAETSRDAPETRALIRRLGAEGAVLLKNEGDLLPLENTVSIAALGPNAGVARLMGGGSAQINAPYRVTPVEGLKAAFGDNRVSHAKGCTNNRLTQVLQGDIELRFHHGRRLEGKPAHIATEEALNCFWFDLPAPELDQNDFSVRAVATFTPEESGTYRAGMTNAGLARAYLDGELLIDGESDWAHGQNFFGTANDERLADIELQAGTTYQLVIDYCSPATADNGITVRALRFGIEKTMGQPEIDDAVRLAAEQDVAVLFVGRQEEWDSEGYDLPDMTLPGRQNALIEAVAAVNPNTVVVLQTGGPVEMPWLDKVKSVVQFWYPGQEVGNAIADVLSGAASPGGRLPQTFPRRMKDNSAWSEDALTYPGKDGHVRYDEGVFVGYRHHDSHNVPPLFPFGFGLGYTQFTWGEAVADTEIMTDAGVTVTVPIVNSGAADGVEVVQLYVHPEAMAKDVPVARPEKELRAFARLALKPGQSGTASLGIVPRDLAYFDVERQRWMAPAGRYALLVAANAGDIRQRLAVDLETEWSEPA</sequence>
<dbReference type="InterPro" id="IPR013783">
    <property type="entry name" value="Ig-like_fold"/>
</dbReference>
<dbReference type="Pfam" id="PF01915">
    <property type="entry name" value="Glyco_hydro_3_C"/>
    <property type="match status" value="1"/>
</dbReference>
<reference evidence="4 5" key="1">
    <citation type="submission" date="2017-03" db="EMBL/GenBank/DDBJ databases">
        <title>Foreign affairs: Plasmid Transfer between Roseobacters and Rhizobia.</title>
        <authorList>
            <person name="Bartling P."/>
            <person name="Bunk B."/>
            <person name="Overmann J."/>
            <person name="Brinkmann H."/>
            <person name="Petersen J."/>
        </authorList>
    </citation>
    <scope>NUCLEOTIDE SEQUENCE [LARGE SCALE GENOMIC DNA]</scope>
    <source>
        <strain evidence="4 5">MACL11</strain>
    </source>
</reference>
<dbReference type="SUPFAM" id="SSF51445">
    <property type="entry name" value="(Trans)glycosidases"/>
    <property type="match status" value="1"/>
</dbReference>
<dbReference type="InterPro" id="IPR026891">
    <property type="entry name" value="Fn3-like"/>
</dbReference>
<dbReference type="InterPro" id="IPR017853">
    <property type="entry name" value="GH"/>
</dbReference>
<evidence type="ECO:0000259" key="3">
    <source>
        <dbReference type="PROSITE" id="PS51820"/>
    </source>
</evidence>
<dbReference type="KEGG" id="mmed:Mame_00220"/>
<evidence type="ECO:0000313" key="5">
    <source>
        <dbReference type="Proteomes" id="UP000191135"/>
    </source>
</evidence>
<protein>
    <submittedName>
        <fullName evidence="4">Thermostable beta-glucosidase B</fullName>
        <ecNumber evidence="4">3.2.1.21</ecNumber>
    </submittedName>
</protein>
<proteinExistence type="inferred from homology"/>
<dbReference type="Pfam" id="PF07691">
    <property type="entry name" value="PA14"/>
    <property type="match status" value="1"/>
</dbReference>
<dbReference type="OrthoDB" id="9781691at2"/>
<evidence type="ECO:0000256" key="1">
    <source>
        <dbReference type="ARBA" id="ARBA00005336"/>
    </source>
</evidence>
<dbReference type="GO" id="GO:0009251">
    <property type="term" value="P:glucan catabolic process"/>
    <property type="evidence" value="ECO:0007669"/>
    <property type="project" value="TreeGrafter"/>
</dbReference>
<evidence type="ECO:0000256" key="2">
    <source>
        <dbReference type="ARBA" id="ARBA00022801"/>
    </source>
</evidence>
<accession>A0A1U9YVY1</accession>
<dbReference type="eggNOG" id="COG1472">
    <property type="taxonomic scope" value="Bacteria"/>
</dbReference>
<dbReference type="Proteomes" id="UP000191135">
    <property type="component" value="Chromosome"/>
</dbReference>
<keyword evidence="4" id="KW-0326">Glycosidase</keyword>
<dbReference type="Gene3D" id="2.60.120.260">
    <property type="entry name" value="Galactose-binding domain-like"/>
    <property type="match status" value="1"/>
</dbReference>